<dbReference type="GO" id="GO:0004222">
    <property type="term" value="F:metalloendopeptidase activity"/>
    <property type="evidence" value="ECO:0007669"/>
    <property type="project" value="InterPro"/>
</dbReference>
<evidence type="ECO:0000256" key="2">
    <source>
        <dbReference type="ARBA" id="ARBA00009915"/>
    </source>
</evidence>
<keyword evidence="7 8" id="KW-0482">Metalloprotease</keyword>
<dbReference type="Proteomes" id="UP000242875">
    <property type="component" value="Unassembled WGS sequence"/>
</dbReference>
<organism evidence="10 11">
    <name type="scientific">Bifiguratus adelaidae</name>
    <dbReference type="NCBI Taxonomy" id="1938954"/>
    <lineage>
        <taxon>Eukaryota</taxon>
        <taxon>Fungi</taxon>
        <taxon>Fungi incertae sedis</taxon>
        <taxon>Mucoromycota</taxon>
        <taxon>Mucoromycotina</taxon>
        <taxon>Endogonomycetes</taxon>
        <taxon>Endogonales</taxon>
        <taxon>Endogonales incertae sedis</taxon>
        <taxon>Bifiguratus</taxon>
    </lineage>
</organism>
<dbReference type="OrthoDB" id="285308at2759"/>
<comment type="caution">
    <text evidence="10">The sequence shown here is derived from an EMBL/GenBank/DDBJ whole genome shotgun (WGS) entry which is preliminary data.</text>
</comment>
<keyword evidence="4 8" id="KW-0645">Protease</keyword>
<evidence type="ECO:0000256" key="8">
    <source>
        <dbReference type="RuleBase" id="RU364057"/>
    </source>
</evidence>
<sequence>MTQDSPKNVVSEAPRTDEDKDLDKFDKWTKSLRYMTGLGLSEEEKQKIKAETDSELEKRQKSQCEAWRDSLMKNSPAVTFMLKNLQKVGCPLTKETLICMPCDATRSGGFSPDHGILLCQNRFFSKSHQEDTMVHEMIHMYDHCRFEVDWSNCRHHACSEVRAASLSGDCRWSREIRRGFYQFTKQHQACVKRRAILSVKQNPACQGEGVAEQAVASVFESCFKDTRPFEEIY</sequence>
<name>A0A261XY34_9FUNG</name>
<dbReference type="InterPro" id="IPR019165">
    <property type="entry name" value="Peptidase_M76_ATP23"/>
</dbReference>
<dbReference type="GO" id="GO:0034982">
    <property type="term" value="P:mitochondrial protein processing"/>
    <property type="evidence" value="ECO:0007669"/>
    <property type="project" value="TreeGrafter"/>
</dbReference>
<dbReference type="EC" id="3.4.24.-" evidence="8"/>
<dbReference type="PANTHER" id="PTHR21711">
    <property type="entry name" value="MITOCHONDRIAL INNER MEMBRANE PROTEASE"/>
    <property type="match status" value="1"/>
</dbReference>
<accession>A0A261XY34</accession>
<dbReference type="PANTHER" id="PTHR21711:SF0">
    <property type="entry name" value="MITOCHONDRIAL INNER MEMBRANE PROTEASE ATP23 HOMOLOG"/>
    <property type="match status" value="1"/>
</dbReference>
<keyword evidence="6 8" id="KW-0378">Hydrolase</keyword>
<keyword evidence="8" id="KW-0999">Mitochondrion inner membrane</keyword>
<dbReference type="GO" id="GO:0046872">
    <property type="term" value="F:metal ion binding"/>
    <property type="evidence" value="ECO:0007669"/>
    <property type="project" value="UniProtKB-KW"/>
</dbReference>
<gene>
    <name evidence="10" type="ORF">BZG36_04901</name>
</gene>
<dbReference type="AlphaFoldDB" id="A0A261XY34"/>
<evidence type="ECO:0000256" key="9">
    <source>
        <dbReference type="SAM" id="MobiDB-lite"/>
    </source>
</evidence>
<keyword evidence="8" id="KW-0472">Membrane</keyword>
<dbReference type="Pfam" id="PF09768">
    <property type="entry name" value="Peptidase_M76"/>
    <property type="match status" value="1"/>
</dbReference>
<reference evidence="10 11" key="1">
    <citation type="journal article" date="2017" name="Mycologia">
        <title>Bifiguratus adelaidae, gen. et sp. nov., a new member of Mucoromycotina in endophytic and soil-dwelling habitats.</title>
        <authorList>
            <person name="Torres-Cruz T.J."/>
            <person name="Billingsley Tobias T.L."/>
            <person name="Almatruk M."/>
            <person name="Hesse C."/>
            <person name="Kuske C.R."/>
            <person name="Desiro A."/>
            <person name="Benucci G.M."/>
            <person name="Bonito G."/>
            <person name="Stajich J.E."/>
            <person name="Dunlap C."/>
            <person name="Arnold A.E."/>
            <person name="Porras-Alfaro A."/>
        </authorList>
    </citation>
    <scope>NUCLEOTIDE SEQUENCE [LARGE SCALE GENOMIC DNA]</scope>
    <source>
        <strain evidence="10 11">AZ0501</strain>
    </source>
</reference>
<keyword evidence="11" id="KW-1185">Reference proteome</keyword>
<dbReference type="EMBL" id="MVBO01000094">
    <property type="protein sequence ID" value="OZJ03270.1"/>
    <property type="molecule type" value="Genomic_DNA"/>
</dbReference>
<dbReference type="GO" id="GO:0005743">
    <property type="term" value="C:mitochondrial inner membrane"/>
    <property type="evidence" value="ECO:0007669"/>
    <property type="project" value="UniProtKB-SubCell"/>
</dbReference>
<comment type="subcellular location">
    <subcellularLocation>
        <location evidence="1 8">Mitochondrion inner membrane</location>
        <topology evidence="1 8">Peripheral membrane protein</topology>
        <orientation evidence="1 8">Intermembrane side</orientation>
    </subcellularLocation>
</comment>
<comment type="similarity">
    <text evidence="2 8">Belongs to the peptidase M76 family.</text>
</comment>
<evidence type="ECO:0000256" key="4">
    <source>
        <dbReference type="ARBA" id="ARBA00022670"/>
    </source>
</evidence>
<evidence type="ECO:0000256" key="1">
    <source>
        <dbReference type="ARBA" id="ARBA00004137"/>
    </source>
</evidence>
<evidence type="ECO:0000256" key="7">
    <source>
        <dbReference type="ARBA" id="ARBA00023049"/>
    </source>
</evidence>
<protein>
    <recommendedName>
        <fullName evidence="3 8">Mitochondrial inner membrane protease ATP23</fullName>
        <ecNumber evidence="8">3.4.24.-</ecNumber>
    </recommendedName>
</protein>
<feature type="region of interest" description="Disordered" evidence="9">
    <location>
        <begin position="1"/>
        <end position="22"/>
    </location>
</feature>
<comment type="function">
    <text evidence="8">Has a dual role in the assembly of mitochondrial ATPase.</text>
</comment>
<keyword evidence="5 8" id="KW-0479">Metal-binding</keyword>
<evidence type="ECO:0000313" key="10">
    <source>
        <dbReference type="EMBL" id="OZJ03270.1"/>
    </source>
</evidence>
<evidence type="ECO:0000256" key="6">
    <source>
        <dbReference type="ARBA" id="ARBA00022801"/>
    </source>
</evidence>
<keyword evidence="8" id="KW-0496">Mitochondrion</keyword>
<evidence type="ECO:0000313" key="11">
    <source>
        <dbReference type="Proteomes" id="UP000242875"/>
    </source>
</evidence>
<evidence type="ECO:0000256" key="5">
    <source>
        <dbReference type="ARBA" id="ARBA00022723"/>
    </source>
</evidence>
<proteinExistence type="inferred from homology"/>
<dbReference type="GO" id="GO:0033615">
    <property type="term" value="P:mitochondrial proton-transporting ATP synthase complex assembly"/>
    <property type="evidence" value="ECO:0007669"/>
    <property type="project" value="TreeGrafter"/>
</dbReference>
<evidence type="ECO:0000256" key="3">
    <source>
        <dbReference type="ARBA" id="ARBA00014615"/>
    </source>
</evidence>